<dbReference type="Proteomes" id="UP000274496">
    <property type="component" value="Chromosome"/>
</dbReference>
<dbReference type="CDD" id="cd01734">
    <property type="entry name" value="YlxS_C"/>
    <property type="match status" value="1"/>
</dbReference>
<comment type="subcellular location">
    <subcellularLocation>
        <location evidence="3">Cytoplasm</location>
    </subcellularLocation>
</comment>
<reference evidence="6 8" key="1">
    <citation type="submission" date="2018-10" db="EMBL/GenBank/DDBJ databases">
        <authorList>
            <person name="Rosinski-Chupin I."/>
        </authorList>
    </citation>
    <scope>NUCLEOTIDE SEQUENCE [LARGE SCALE GENOMIC DNA]</scope>
    <source>
        <strain evidence="6 8">S119</strain>
    </source>
</reference>
<organism evidence="7 9">
    <name type="scientific">Streptococcus pyogenes</name>
    <dbReference type="NCBI Taxonomy" id="1314"/>
    <lineage>
        <taxon>Bacteria</taxon>
        <taxon>Bacillati</taxon>
        <taxon>Bacillota</taxon>
        <taxon>Bacilli</taxon>
        <taxon>Lactobacillales</taxon>
        <taxon>Streptococcaceae</taxon>
        <taxon>Streptococcus</taxon>
    </lineage>
</organism>
<dbReference type="Gene3D" id="2.30.30.180">
    <property type="entry name" value="Ribosome maturation factor RimP, C-terminal domain"/>
    <property type="match status" value="1"/>
</dbReference>
<feature type="domain" description="Ribosome maturation factor RimP C-terminal" evidence="5">
    <location>
        <begin position="109"/>
        <end position="177"/>
    </location>
</feature>
<proteinExistence type="inferred from homology"/>
<dbReference type="GeneID" id="69900426"/>
<protein>
    <recommendedName>
        <fullName evidence="3">Ribosome maturation factor RimP</fullName>
    </recommendedName>
</protein>
<accession>A0A4U9C0E8</accession>
<evidence type="ECO:0000259" key="5">
    <source>
        <dbReference type="Pfam" id="PF17384"/>
    </source>
</evidence>
<comment type="similarity">
    <text evidence="3">Belongs to the RimP family.</text>
</comment>
<dbReference type="EMBL" id="CAAIJW010000001">
    <property type="protein sequence ID" value="VHC94646.1"/>
    <property type="molecule type" value="Genomic_DNA"/>
</dbReference>
<name>A0A4U9C0E8_STRPY</name>
<dbReference type="OMA" id="YIHVSLY"/>
<dbReference type="GO" id="GO:0005829">
    <property type="term" value="C:cytosol"/>
    <property type="evidence" value="ECO:0007669"/>
    <property type="project" value="TreeGrafter"/>
</dbReference>
<feature type="domain" description="Ribosome maturation factor RimP N-terminal" evidence="4">
    <location>
        <begin position="40"/>
        <end position="106"/>
    </location>
</feature>
<evidence type="ECO:0000256" key="2">
    <source>
        <dbReference type="ARBA" id="ARBA00022517"/>
    </source>
</evidence>
<keyword evidence="1 3" id="KW-0963">Cytoplasm</keyword>
<sequence length="178" mass="19689">MDSQGPIILEKSIKIEEVIKIANTSIIDIVTKTVTPEIKAPYELVDVEYDKMGSDYILSILVDKEGGITVEDTSDLTNIISPLLDTIDPDPFPNQYMLEVSSPGLERPLKTADSLKAAVGSYINVSLYQAIDKVKVFQGDLLAFDGETLTIDYLDKTRHKIVNIPYQAVAKVRMAVKL</sequence>
<dbReference type="HAMAP" id="MF_01077">
    <property type="entry name" value="RimP"/>
    <property type="match status" value="1"/>
</dbReference>
<dbReference type="InterPro" id="IPR028989">
    <property type="entry name" value="RimP_N"/>
</dbReference>
<reference evidence="7 9" key="2">
    <citation type="submission" date="2019-04" db="EMBL/GenBank/DDBJ databases">
        <authorList>
            <consortium name="Pathogen Informatics"/>
        </authorList>
    </citation>
    <scope>NUCLEOTIDE SEQUENCE [LARGE SCALE GENOMIC DNA]</scope>
    <source>
        <strain evidence="7 9">K36395</strain>
    </source>
</reference>
<dbReference type="PANTHER" id="PTHR33867:SF1">
    <property type="entry name" value="RIBOSOME MATURATION FACTOR RIMP"/>
    <property type="match status" value="1"/>
</dbReference>
<dbReference type="InterPro" id="IPR028998">
    <property type="entry name" value="RimP_C"/>
</dbReference>
<evidence type="ECO:0000313" key="6">
    <source>
        <dbReference type="EMBL" id="VDC39707.1"/>
    </source>
</evidence>
<evidence type="ECO:0000256" key="3">
    <source>
        <dbReference type="HAMAP-Rule" id="MF_01077"/>
    </source>
</evidence>
<dbReference type="Pfam" id="PF02576">
    <property type="entry name" value="RimP_N"/>
    <property type="match status" value="1"/>
</dbReference>
<gene>
    <name evidence="3 7" type="primary">rimP</name>
    <name evidence="7" type="ORF">SAMEA1711581_00121</name>
    <name evidence="6" type="ORF">SP119_1409</name>
</gene>
<dbReference type="AlphaFoldDB" id="A0A4U9C0E8"/>
<dbReference type="GO" id="GO:0006412">
    <property type="term" value="P:translation"/>
    <property type="evidence" value="ECO:0007669"/>
    <property type="project" value="TreeGrafter"/>
</dbReference>
<dbReference type="SUPFAM" id="SSF74942">
    <property type="entry name" value="YhbC-like, C-terminal domain"/>
    <property type="match status" value="1"/>
</dbReference>
<dbReference type="PANTHER" id="PTHR33867">
    <property type="entry name" value="RIBOSOME MATURATION FACTOR RIMP"/>
    <property type="match status" value="1"/>
</dbReference>
<evidence type="ECO:0000313" key="8">
    <source>
        <dbReference type="Proteomes" id="UP000274496"/>
    </source>
</evidence>
<dbReference type="NCBIfam" id="NF000928">
    <property type="entry name" value="PRK00092.1-2"/>
    <property type="match status" value="1"/>
</dbReference>
<dbReference type="EMBL" id="LR031521">
    <property type="protein sequence ID" value="VDC39707.1"/>
    <property type="molecule type" value="Genomic_DNA"/>
</dbReference>
<evidence type="ECO:0000313" key="9">
    <source>
        <dbReference type="Proteomes" id="UP000353394"/>
    </source>
</evidence>
<dbReference type="Pfam" id="PF17384">
    <property type="entry name" value="DUF150_C"/>
    <property type="match status" value="1"/>
</dbReference>
<dbReference type="InterPro" id="IPR003728">
    <property type="entry name" value="Ribosome_maturation_RimP"/>
</dbReference>
<dbReference type="InterPro" id="IPR036847">
    <property type="entry name" value="RimP_C_sf"/>
</dbReference>
<dbReference type="GO" id="GO:0000028">
    <property type="term" value="P:ribosomal small subunit assembly"/>
    <property type="evidence" value="ECO:0007669"/>
    <property type="project" value="TreeGrafter"/>
</dbReference>
<dbReference type="SUPFAM" id="SSF75420">
    <property type="entry name" value="YhbC-like, N-terminal domain"/>
    <property type="match status" value="1"/>
</dbReference>
<comment type="function">
    <text evidence="3">Required for maturation of 30S ribosomal subunits.</text>
</comment>
<dbReference type="Gene3D" id="3.30.300.70">
    <property type="entry name" value="RimP-like superfamily, N-terminal"/>
    <property type="match status" value="1"/>
</dbReference>
<dbReference type="InterPro" id="IPR035956">
    <property type="entry name" value="RimP_N_sf"/>
</dbReference>
<dbReference type="SMR" id="A0A4U9C0E8"/>
<dbReference type="Proteomes" id="UP000353394">
    <property type="component" value="Unassembled WGS sequence"/>
</dbReference>
<dbReference type="RefSeq" id="WP_002988815.1">
    <property type="nucleotide sequence ID" value="NZ_AP017629.1"/>
</dbReference>
<evidence type="ECO:0000256" key="1">
    <source>
        <dbReference type="ARBA" id="ARBA00022490"/>
    </source>
</evidence>
<evidence type="ECO:0000313" key="7">
    <source>
        <dbReference type="EMBL" id="VHC94646.1"/>
    </source>
</evidence>
<evidence type="ECO:0000259" key="4">
    <source>
        <dbReference type="Pfam" id="PF02576"/>
    </source>
</evidence>
<keyword evidence="2 3" id="KW-0690">Ribosome biogenesis</keyword>